<dbReference type="InParanoid" id="A0A200PNZ7"/>
<evidence type="ECO:0000256" key="4">
    <source>
        <dbReference type="ARBA" id="ARBA00023136"/>
    </source>
</evidence>
<dbReference type="Gene3D" id="2.60.40.1820">
    <property type="match status" value="1"/>
</dbReference>
<dbReference type="FunCoup" id="A0A200PNZ7">
    <property type="interactions" value="902"/>
</dbReference>
<evidence type="ECO:0000259" key="6">
    <source>
        <dbReference type="Pfam" id="PF03168"/>
    </source>
</evidence>
<dbReference type="SUPFAM" id="SSF117070">
    <property type="entry name" value="LEA14-like"/>
    <property type="match status" value="1"/>
</dbReference>
<dbReference type="PANTHER" id="PTHR31234">
    <property type="entry name" value="LATE EMBRYOGENESIS ABUNDANT (LEA) HYDROXYPROLINE-RICH GLYCOPROTEIN FAMILY"/>
    <property type="match status" value="1"/>
</dbReference>
<dbReference type="Proteomes" id="UP000195402">
    <property type="component" value="Unassembled WGS sequence"/>
</dbReference>
<keyword evidence="8" id="KW-1185">Reference proteome</keyword>
<dbReference type="OMA" id="IKVHPVP"/>
<reference evidence="7 8" key="1">
    <citation type="journal article" date="2017" name="Mol. Plant">
        <title>The Genome of Medicinal Plant Macleaya cordata Provides New Insights into Benzylisoquinoline Alkaloids Metabolism.</title>
        <authorList>
            <person name="Liu X."/>
            <person name="Liu Y."/>
            <person name="Huang P."/>
            <person name="Ma Y."/>
            <person name="Qing Z."/>
            <person name="Tang Q."/>
            <person name="Cao H."/>
            <person name="Cheng P."/>
            <person name="Zheng Y."/>
            <person name="Yuan Z."/>
            <person name="Zhou Y."/>
            <person name="Liu J."/>
            <person name="Tang Z."/>
            <person name="Zhuo Y."/>
            <person name="Zhang Y."/>
            <person name="Yu L."/>
            <person name="Huang J."/>
            <person name="Yang P."/>
            <person name="Peng Q."/>
            <person name="Zhang J."/>
            <person name="Jiang W."/>
            <person name="Zhang Z."/>
            <person name="Lin K."/>
            <person name="Ro D.K."/>
            <person name="Chen X."/>
            <person name="Xiong X."/>
            <person name="Shang Y."/>
            <person name="Huang S."/>
            <person name="Zeng J."/>
        </authorList>
    </citation>
    <scope>NUCLEOTIDE SEQUENCE [LARGE SCALE GENOMIC DNA]</scope>
    <source>
        <strain evidence="8">cv. BLH2017</strain>
        <tissue evidence="7">Root</tissue>
    </source>
</reference>
<keyword evidence="4 5" id="KW-0472">Membrane</keyword>
<gene>
    <name evidence="7" type="ORF">BVC80_9069g37</name>
</gene>
<protein>
    <submittedName>
        <fullName evidence="7">Late embryogenesis abundant protein</fullName>
    </submittedName>
</protein>
<organism evidence="7 8">
    <name type="scientific">Macleaya cordata</name>
    <name type="common">Five-seeded plume-poppy</name>
    <name type="synonym">Bocconia cordata</name>
    <dbReference type="NCBI Taxonomy" id="56857"/>
    <lineage>
        <taxon>Eukaryota</taxon>
        <taxon>Viridiplantae</taxon>
        <taxon>Streptophyta</taxon>
        <taxon>Embryophyta</taxon>
        <taxon>Tracheophyta</taxon>
        <taxon>Spermatophyta</taxon>
        <taxon>Magnoliopsida</taxon>
        <taxon>Ranunculales</taxon>
        <taxon>Papaveraceae</taxon>
        <taxon>Papaveroideae</taxon>
        <taxon>Macleaya</taxon>
    </lineage>
</organism>
<proteinExistence type="predicted"/>
<evidence type="ECO:0000256" key="5">
    <source>
        <dbReference type="SAM" id="Phobius"/>
    </source>
</evidence>
<dbReference type="EMBL" id="MVGT01004386">
    <property type="protein sequence ID" value="OUZ99928.1"/>
    <property type="molecule type" value="Genomic_DNA"/>
</dbReference>
<evidence type="ECO:0000313" key="7">
    <source>
        <dbReference type="EMBL" id="OUZ99928.1"/>
    </source>
</evidence>
<evidence type="ECO:0000256" key="3">
    <source>
        <dbReference type="ARBA" id="ARBA00022989"/>
    </source>
</evidence>
<dbReference type="GO" id="GO:0098542">
    <property type="term" value="P:defense response to other organism"/>
    <property type="evidence" value="ECO:0007669"/>
    <property type="project" value="InterPro"/>
</dbReference>
<accession>A0A200PNZ7</accession>
<dbReference type="InterPro" id="IPR044839">
    <property type="entry name" value="NDR1-like"/>
</dbReference>
<keyword evidence="3 5" id="KW-1133">Transmembrane helix</keyword>
<keyword evidence="2 5" id="KW-0812">Transmembrane</keyword>
<dbReference type="InterPro" id="IPR004864">
    <property type="entry name" value="LEA_2"/>
</dbReference>
<evidence type="ECO:0000256" key="2">
    <source>
        <dbReference type="ARBA" id="ARBA00022692"/>
    </source>
</evidence>
<sequence>MAAKGEPVTYYSPLPTVPDPNHLRPLHNPDQNQYYILVPLNPHRRRFRNLRRSLYCFFSLIILALIIFFLWPSDPDLKVVRLNLTHVQIHTSPTISLDISMALTIRVHNRDIYSLDYKSVVVSIGYRGRQLGLVSSNEGHLRARSSSYVNATLHLDGIEILHDVFYLLEDLARGSIPFDTVTEIQGKLGLFFFELPIKVFKMGKLS</sequence>
<dbReference type="AlphaFoldDB" id="A0A200PNZ7"/>
<feature type="transmembrane region" description="Helical" evidence="5">
    <location>
        <begin position="54"/>
        <end position="71"/>
    </location>
</feature>
<dbReference type="Pfam" id="PF03168">
    <property type="entry name" value="LEA_2"/>
    <property type="match status" value="1"/>
</dbReference>
<dbReference type="OrthoDB" id="1917236at2759"/>
<dbReference type="PANTHER" id="PTHR31234:SF4">
    <property type="entry name" value="EXPRESSED PROTEIN"/>
    <property type="match status" value="1"/>
</dbReference>
<dbReference type="STRING" id="56857.A0A200PNZ7"/>
<feature type="domain" description="Late embryogenesis abundant protein LEA-2 subgroup" evidence="6">
    <location>
        <begin position="104"/>
        <end position="199"/>
    </location>
</feature>
<comment type="caution">
    <text evidence="7">The sequence shown here is derived from an EMBL/GenBank/DDBJ whole genome shotgun (WGS) entry which is preliminary data.</text>
</comment>
<name>A0A200PNZ7_MACCD</name>
<evidence type="ECO:0000313" key="8">
    <source>
        <dbReference type="Proteomes" id="UP000195402"/>
    </source>
</evidence>
<comment type="subcellular location">
    <subcellularLocation>
        <location evidence="1">Membrane</location>
        <topology evidence="1">Single-pass membrane protein</topology>
    </subcellularLocation>
</comment>
<evidence type="ECO:0000256" key="1">
    <source>
        <dbReference type="ARBA" id="ARBA00004167"/>
    </source>
</evidence>
<dbReference type="GO" id="GO:0016020">
    <property type="term" value="C:membrane"/>
    <property type="evidence" value="ECO:0007669"/>
    <property type="project" value="UniProtKB-SubCell"/>
</dbReference>